<dbReference type="Proteomes" id="UP000278733">
    <property type="component" value="Chromosome"/>
</dbReference>
<dbReference type="AlphaFoldDB" id="A0A448MQ38"/>
<organism evidence="2 3">
    <name type="scientific">Rodentibacter pneumotropicus</name>
    <dbReference type="NCBI Taxonomy" id="758"/>
    <lineage>
        <taxon>Bacteria</taxon>
        <taxon>Pseudomonadati</taxon>
        <taxon>Pseudomonadota</taxon>
        <taxon>Gammaproteobacteria</taxon>
        <taxon>Pasteurellales</taxon>
        <taxon>Pasteurellaceae</taxon>
        <taxon>Rodentibacter</taxon>
    </lineage>
</organism>
<feature type="compositionally biased region" description="Basic and acidic residues" evidence="1">
    <location>
        <begin position="20"/>
        <end position="37"/>
    </location>
</feature>
<sequence>MLKGDKEYQALRKKLANATKETEKQEIQRQLDLKRGF</sequence>
<gene>
    <name evidence="2" type="ORF">NCTC8284_02339</name>
</gene>
<reference evidence="2 3" key="1">
    <citation type="submission" date="2018-12" db="EMBL/GenBank/DDBJ databases">
        <authorList>
            <consortium name="Pathogen Informatics"/>
        </authorList>
    </citation>
    <scope>NUCLEOTIDE SEQUENCE [LARGE SCALE GENOMIC DNA]</scope>
    <source>
        <strain evidence="2 3">NCTC8284</strain>
    </source>
</reference>
<dbReference type="KEGG" id="rpne:NCTC8284_02339"/>
<dbReference type="EMBL" id="LR134405">
    <property type="protein sequence ID" value="VEH67153.1"/>
    <property type="molecule type" value="Genomic_DNA"/>
</dbReference>
<evidence type="ECO:0000313" key="2">
    <source>
        <dbReference type="EMBL" id="VEH67153.1"/>
    </source>
</evidence>
<proteinExistence type="predicted"/>
<protein>
    <submittedName>
        <fullName evidence="2">Uncharacterized protein</fullName>
    </submittedName>
</protein>
<name>A0A448MQ38_9PAST</name>
<evidence type="ECO:0000313" key="3">
    <source>
        <dbReference type="Proteomes" id="UP000278733"/>
    </source>
</evidence>
<feature type="region of interest" description="Disordered" evidence="1">
    <location>
        <begin position="16"/>
        <end position="37"/>
    </location>
</feature>
<accession>A0A448MQ38</accession>
<evidence type="ECO:0000256" key="1">
    <source>
        <dbReference type="SAM" id="MobiDB-lite"/>
    </source>
</evidence>